<comment type="caution">
    <text evidence="8">The sequence shown here is derived from an EMBL/GenBank/DDBJ whole genome shotgun (WGS) entry which is preliminary data.</text>
</comment>
<dbReference type="EMBL" id="JADBGQ010000005">
    <property type="protein sequence ID" value="KAG5398601.1"/>
    <property type="molecule type" value="Genomic_DNA"/>
</dbReference>
<evidence type="ECO:0000313" key="9">
    <source>
        <dbReference type="Proteomes" id="UP000823674"/>
    </source>
</evidence>
<evidence type="ECO:0000256" key="3">
    <source>
        <dbReference type="ARBA" id="ARBA00023125"/>
    </source>
</evidence>
<feature type="region of interest" description="Disordered" evidence="6">
    <location>
        <begin position="224"/>
        <end position="254"/>
    </location>
</feature>
<reference evidence="8 9" key="1">
    <citation type="submission" date="2021-03" db="EMBL/GenBank/DDBJ databases">
        <authorList>
            <person name="King G.J."/>
            <person name="Bancroft I."/>
            <person name="Baten A."/>
            <person name="Bloomfield J."/>
            <person name="Borpatragohain P."/>
            <person name="He Z."/>
            <person name="Irish N."/>
            <person name="Irwin J."/>
            <person name="Liu K."/>
            <person name="Mauleon R.P."/>
            <person name="Moore J."/>
            <person name="Morris R."/>
            <person name="Ostergaard L."/>
            <person name="Wang B."/>
            <person name="Wells R."/>
        </authorList>
    </citation>
    <scope>NUCLEOTIDE SEQUENCE [LARGE SCALE GENOMIC DNA]</scope>
    <source>
        <strain evidence="8">R-o-18</strain>
        <tissue evidence="8">Leaf</tissue>
    </source>
</reference>
<keyword evidence="5" id="KW-0539">Nucleus</keyword>
<feature type="domain" description="TCP" evidence="7">
    <location>
        <begin position="80"/>
        <end position="138"/>
    </location>
</feature>
<feature type="region of interest" description="Disordered" evidence="6">
    <location>
        <begin position="381"/>
        <end position="402"/>
    </location>
</feature>
<dbReference type="PROSITE" id="PS51369">
    <property type="entry name" value="TCP"/>
    <property type="match status" value="1"/>
</dbReference>
<evidence type="ECO:0000256" key="6">
    <source>
        <dbReference type="SAM" id="MobiDB-lite"/>
    </source>
</evidence>
<dbReference type="PANTHER" id="PTHR31072">
    <property type="entry name" value="TRANSCRIPTION FACTOR TCP4-RELATED"/>
    <property type="match status" value="1"/>
</dbReference>
<feature type="region of interest" description="Disordered" evidence="6">
    <location>
        <begin position="152"/>
        <end position="209"/>
    </location>
</feature>
<proteinExistence type="predicted"/>
<feature type="region of interest" description="Disordered" evidence="6">
    <location>
        <begin position="1"/>
        <end position="59"/>
    </location>
</feature>
<protein>
    <recommendedName>
        <fullName evidence="7">TCP domain-containing protein</fullName>
    </recommendedName>
</protein>
<dbReference type="InterPro" id="IPR017887">
    <property type="entry name" value="TF_TCP_subgr"/>
</dbReference>
<comment type="subcellular location">
    <subcellularLocation>
        <location evidence="1">Nucleus</location>
    </subcellularLocation>
</comment>
<dbReference type="Pfam" id="PF03634">
    <property type="entry name" value="TCP"/>
    <property type="match status" value="1"/>
</dbReference>
<evidence type="ECO:0000313" key="8">
    <source>
        <dbReference type="EMBL" id="KAG5398601.1"/>
    </source>
</evidence>
<feature type="compositionally biased region" description="Basic and acidic residues" evidence="6">
    <location>
        <begin position="1"/>
        <end position="10"/>
    </location>
</feature>
<name>A0ABQ7MLZ8_BRACM</name>
<dbReference type="PANTHER" id="PTHR31072:SF273">
    <property type="entry name" value="TRANSCRIPTION FACTOR TCP4"/>
    <property type="match status" value="1"/>
</dbReference>
<evidence type="ECO:0000256" key="5">
    <source>
        <dbReference type="ARBA" id="ARBA00023242"/>
    </source>
</evidence>
<evidence type="ECO:0000256" key="2">
    <source>
        <dbReference type="ARBA" id="ARBA00023015"/>
    </source>
</evidence>
<feature type="region of interest" description="Disordered" evidence="6">
    <location>
        <begin position="261"/>
        <end position="280"/>
    </location>
</feature>
<keyword evidence="9" id="KW-1185">Reference proteome</keyword>
<keyword evidence="2" id="KW-0805">Transcription regulation</keyword>
<dbReference type="Proteomes" id="UP000823674">
    <property type="component" value="Chromosome A05"/>
</dbReference>
<evidence type="ECO:0000256" key="4">
    <source>
        <dbReference type="ARBA" id="ARBA00023163"/>
    </source>
</evidence>
<dbReference type="InterPro" id="IPR005333">
    <property type="entry name" value="Transcription_factor_TCP"/>
</dbReference>
<keyword evidence="3" id="KW-0238">DNA-binding</keyword>
<organism evidence="8 9">
    <name type="scientific">Brassica rapa subsp. trilocularis</name>
    <dbReference type="NCBI Taxonomy" id="1813537"/>
    <lineage>
        <taxon>Eukaryota</taxon>
        <taxon>Viridiplantae</taxon>
        <taxon>Streptophyta</taxon>
        <taxon>Embryophyta</taxon>
        <taxon>Tracheophyta</taxon>
        <taxon>Spermatophyta</taxon>
        <taxon>Magnoliopsida</taxon>
        <taxon>eudicotyledons</taxon>
        <taxon>Gunneridae</taxon>
        <taxon>Pentapetalae</taxon>
        <taxon>rosids</taxon>
        <taxon>malvids</taxon>
        <taxon>Brassicales</taxon>
        <taxon>Brassicaceae</taxon>
        <taxon>Brassiceae</taxon>
        <taxon>Brassica</taxon>
    </lineage>
</organism>
<gene>
    <name evidence="8" type="primary">A05p044300.1_BraROA</name>
    <name evidence="8" type="ORF">IGI04_020415</name>
</gene>
<evidence type="ECO:0000256" key="1">
    <source>
        <dbReference type="ARBA" id="ARBA00004123"/>
    </source>
</evidence>
<keyword evidence="4" id="KW-0804">Transcription</keyword>
<evidence type="ECO:0000259" key="7">
    <source>
        <dbReference type="PROSITE" id="PS51369"/>
    </source>
</evidence>
<sequence>MATLDSLHDRPLRRRRLNQEEEEDAELPQYAQPMADEAHNFLHPPAPPPPSSMSHREAANGGCGEIVEVQGGHIVRSTGRKDRHSKVCTAKGPRDRRVRLSAHTAIQFYDVQDRLGFDRPSKAVDWLIKKAKASIDELAQLPPWNPADAMRNAAANAKPRRTAAKTRISPSPPPPSQQQQNHLQFGGFDGAAEHRGNENESSFLPPSMDSDSIADTIKSFFPVVGSSTEAPPPNQLMHSNYHHHHPPDLLSRTNSHNQDLRLSLHSFPDGPPSLLHHHHSASASTAEPVLFYGQSNPLGYDTSTGGWEQQSIQRLVAWNSGGATETGNGGGGGGFLFAPPAPSTTSFQPVLGQSQLYSQRGPLQSSYSPMIRAWFDPHHHHQSISTDDLNHHIPHPVHQGEFSSGFRIPARFQGQDEEQHDGLSNKPACQASIHIESFGLDCSEQGRRLYSMA</sequence>
<accession>A0ABQ7MLZ8</accession>